<evidence type="ECO:0000256" key="1">
    <source>
        <dbReference type="ARBA" id="ARBA00022741"/>
    </source>
</evidence>
<dbReference type="GO" id="GO:0045910">
    <property type="term" value="P:negative regulation of DNA recombination"/>
    <property type="evidence" value="ECO:0007669"/>
    <property type="project" value="InterPro"/>
</dbReference>
<evidence type="ECO:0000256" key="2">
    <source>
        <dbReference type="ARBA" id="ARBA00022840"/>
    </source>
</evidence>
<evidence type="ECO:0000259" key="6">
    <source>
        <dbReference type="SMART" id="SM00534"/>
    </source>
</evidence>
<organism evidence="8 9">
    <name type="scientific">Flavobacterium flavipigmentatum</name>
    <dbReference type="NCBI Taxonomy" id="2893884"/>
    <lineage>
        <taxon>Bacteria</taxon>
        <taxon>Pseudomonadati</taxon>
        <taxon>Bacteroidota</taxon>
        <taxon>Flavobacteriia</taxon>
        <taxon>Flavobacteriales</taxon>
        <taxon>Flavobacteriaceae</taxon>
        <taxon>Flavobacterium</taxon>
    </lineage>
</organism>
<evidence type="ECO:0000256" key="4">
    <source>
        <dbReference type="SAM" id="Coils"/>
    </source>
</evidence>
<comment type="caution">
    <text evidence="8">The sequence shown here is derived from an EMBL/GenBank/DDBJ whole genome shotgun (WGS) entry which is preliminary data.</text>
</comment>
<dbReference type="EMBL" id="JAWXVH010000002">
    <property type="protein sequence ID" value="MDX6185467.1"/>
    <property type="molecule type" value="Genomic_DNA"/>
</dbReference>
<dbReference type="RefSeq" id="WP_229973755.1">
    <property type="nucleotide sequence ID" value="NZ_CP087133.1"/>
</dbReference>
<evidence type="ECO:0000313" key="8">
    <source>
        <dbReference type="EMBL" id="MDX6185467.1"/>
    </source>
</evidence>
<sequence>MISITEKTLQDLQFPTVLETISAGCNTDIGKEKALQIIPFRDKETLMQALMQTSEYVSSFQNNNAIPNHGFDAITHEIKFLAIEDSFLEVGSFRKIATLSSTTNFLLNFLKKFDDYYPNLNARASRVEYTKDIVTLIDAIVDKYGEIKDNASPVLLDIRRNMNTVRGKVNQSFGVALTHYNGLGYLDDIKESFVQNRRVLAVLAMYRRKVKGSILGSSKTGSIAYIEPEATLTYSRELANLEYEEKEEITRILKQLSNAIRPFLPLLIEYQEFLSDIDVVAGKAKYANRINGILPTISEERRLFFREAYHPILYLNNKQKNEITHPQTIELKQDNRIIVISGPNAGGKTISLKTVGLLQLMLQSGMLIPVHERSETFLFDRILTDIGDNQSIENHLSTYSYRLKNMNYFLKKCNKKTMFLIDEFGTGSDPELGGALAEIFLEEFYHREAFGIITTHYSNLKILANELPFATNANMMFDEKSLEPMYKLALGQAGSSFTFEVAQKNGIPFGLINRAKKKIEVGKVRFDKTIATLQKERSKLEKTSINLKEEETRAREESKKMETINVKIKQKLESYQELYDSNQKTIYIGQKIEDISEKYFNNKNKKELIGEFLKIIEIENSKRKKATPKEAKAIVEKKKEVIAEVAVKVEEIRKEKKEKKLKIIVEKPKPILKVGDRVRMLEGRSVGSIDAIEKNKATVNYGVFTSKVSLDELELVEAVKK</sequence>
<dbReference type="InterPro" id="IPR005747">
    <property type="entry name" value="MutS2"/>
</dbReference>
<dbReference type="GO" id="GO:0030983">
    <property type="term" value="F:mismatched DNA binding"/>
    <property type="evidence" value="ECO:0007669"/>
    <property type="project" value="InterPro"/>
</dbReference>
<feature type="domain" description="DNA mismatch repair protein MutS core" evidence="5">
    <location>
        <begin position="12"/>
        <end position="316"/>
    </location>
</feature>
<keyword evidence="3" id="KW-0238">DNA-binding</keyword>
<gene>
    <name evidence="7" type="ORF">SGQ18_04995</name>
    <name evidence="8" type="ORF">SGQ44_06840</name>
</gene>
<dbReference type="NCBIfam" id="TIGR01069">
    <property type="entry name" value="mutS2"/>
    <property type="match status" value="1"/>
</dbReference>
<evidence type="ECO:0000313" key="10">
    <source>
        <dbReference type="Proteomes" id="UP001278738"/>
    </source>
</evidence>
<dbReference type="GO" id="GO:0006298">
    <property type="term" value="P:mismatch repair"/>
    <property type="evidence" value="ECO:0007669"/>
    <property type="project" value="InterPro"/>
</dbReference>
<keyword evidence="1" id="KW-0547">Nucleotide-binding</keyword>
<dbReference type="GO" id="GO:0140664">
    <property type="term" value="F:ATP-dependent DNA damage sensor activity"/>
    <property type="evidence" value="ECO:0007669"/>
    <property type="project" value="InterPro"/>
</dbReference>
<dbReference type="SUPFAM" id="SSF52540">
    <property type="entry name" value="P-loop containing nucleoside triphosphate hydrolases"/>
    <property type="match status" value="1"/>
</dbReference>
<dbReference type="SUPFAM" id="SSF48334">
    <property type="entry name" value="DNA repair protein MutS, domain III"/>
    <property type="match status" value="1"/>
</dbReference>
<keyword evidence="4" id="KW-0175">Coiled coil</keyword>
<dbReference type="SMART" id="SM00534">
    <property type="entry name" value="MUTSac"/>
    <property type="match status" value="1"/>
</dbReference>
<evidence type="ECO:0000256" key="3">
    <source>
        <dbReference type="ARBA" id="ARBA00023125"/>
    </source>
</evidence>
<dbReference type="InterPro" id="IPR027417">
    <property type="entry name" value="P-loop_NTPase"/>
</dbReference>
<dbReference type="EMBL" id="JAWXVG010000002">
    <property type="protein sequence ID" value="MDX6181499.1"/>
    <property type="molecule type" value="Genomic_DNA"/>
</dbReference>
<dbReference type="SMART" id="SM00533">
    <property type="entry name" value="MUTSd"/>
    <property type="match status" value="1"/>
</dbReference>
<dbReference type="Proteomes" id="UP001270053">
    <property type="component" value="Unassembled WGS sequence"/>
</dbReference>
<dbReference type="InterPro" id="IPR000432">
    <property type="entry name" value="DNA_mismatch_repair_MutS_C"/>
</dbReference>
<dbReference type="InterPro" id="IPR036187">
    <property type="entry name" value="DNA_mismatch_repair_MutS_sf"/>
</dbReference>
<dbReference type="PANTHER" id="PTHR48466:SF2">
    <property type="entry name" value="OS10G0509000 PROTEIN"/>
    <property type="match status" value="1"/>
</dbReference>
<dbReference type="GO" id="GO:0004519">
    <property type="term" value="F:endonuclease activity"/>
    <property type="evidence" value="ECO:0007669"/>
    <property type="project" value="InterPro"/>
</dbReference>
<dbReference type="InterPro" id="IPR007696">
    <property type="entry name" value="DNA_mismatch_repair_MutS_core"/>
</dbReference>
<evidence type="ECO:0000259" key="5">
    <source>
        <dbReference type="SMART" id="SM00533"/>
    </source>
</evidence>
<dbReference type="Gene3D" id="3.40.50.300">
    <property type="entry name" value="P-loop containing nucleotide triphosphate hydrolases"/>
    <property type="match status" value="1"/>
</dbReference>
<feature type="coiled-coil region" evidence="4">
    <location>
        <begin position="635"/>
        <end position="662"/>
    </location>
</feature>
<keyword evidence="2" id="KW-0067">ATP-binding</keyword>
<dbReference type="InterPro" id="IPR045076">
    <property type="entry name" value="MutS"/>
</dbReference>
<proteinExistence type="predicted"/>
<dbReference type="PIRSF" id="PIRSF005814">
    <property type="entry name" value="MutS_YshD"/>
    <property type="match status" value="1"/>
</dbReference>
<evidence type="ECO:0000313" key="7">
    <source>
        <dbReference type="EMBL" id="MDX6181499.1"/>
    </source>
</evidence>
<keyword evidence="10" id="KW-1185">Reference proteome</keyword>
<dbReference type="Proteomes" id="UP001278738">
    <property type="component" value="Unassembled WGS sequence"/>
</dbReference>
<dbReference type="PANTHER" id="PTHR48466">
    <property type="entry name" value="OS10G0509000 PROTEIN-RELATED"/>
    <property type="match status" value="1"/>
</dbReference>
<feature type="coiled-coil region" evidence="4">
    <location>
        <begin position="523"/>
        <end position="567"/>
    </location>
</feature>
<reference evidence="8 10" key="1">
    <citation type="submission" date="2023-11" db="EMBL/GenBank/DDBJ databases">
        <title>Unpublished Manusciprt.</title>
        <authorList>
            <person name="Saticioglu I.B."/>
            <person name="Ay H."/>
            <person name="Ajmi N."/>
            <person name="Altun S."/>
            <person name="Duman M."/>
        </authorList>
    </citation>
    <scope>NUCLEOTIDE SEQUENCE</scope>
    <source>
        <strain evidence="7 10">Fl-33</strain>
        <strain evidence="8">Fl-77</strain>
    </source>
</reference>
<evidence type="ECO:0000313" key="9">
    <source>
        <dbReference type="Proteomes" id="UP001270053"/>
    </source>
</evidence>
<name>A0AAJ2SCU3_9FLAO</name>
<feature type="domain" description="DNA mismatch repair proteins mutS family" evidence="6">
    <location>
        <begin position="335"/>
        <end position="520"/>
    </location>
</feature>
<protein>
    <submittedName>
        <fullName evidence="8">DNA mismatch repair protein MutS</fullName>
    </submittedName>
</protein>
<dbReference type="GO" id="GO:0005524">
    <property type="term" value="F:ATP binding"/>
    <property type="evidence" value="ECO:0007669"/>
    <property type="project" value="UniProtKB-KW"/>
</dbReference>
<dbReference type="AlphaFoldDB" id="A0AAJ2SCU3"/>
<accession>A0AAJ2SCU3</accession>
<dbReference type="Pfam" id="PF00488">
    <property type="entry name" value="MutS_V"/>
    <property type="match status" value="1"/>
</dbReference>
<dbReference type="GO" id="GO:0016887">
    <property type="term" value="F:ATP hydrolysis activity"/>
    <property type="evidence" value="ECO:0007669"/>
    <property type="project" value="InterPro"/>
</dbReference>